<dbReference type="Pfam" id="PF03357">
    <property type="entry name" value="Snf7"/>
    <property type="match status" value="1"/>
</dbReference>
<dbReference type="GO" id="GO:0015031">
    <property type="term" value="P:protein transport"/>
    <property type="evidence" value="ECO:0000318"/>
    <property type="project" value="GO_Central"/>
</dbReference>
<gene>
    <name evidence="5" type="primary">20210064</name>
    <name evidence="4" type="ORF">HELRODRAFT_185274</name>
</gene>
<dbReference type="KEGG" id="hro:HELRODRAFT_185274"/>
<dbReference type="STRING" id="6412.T1FML5"/>
<evidence type="ECO:0000313" key="6">
    <source>
        <dbReference type="Proteomes" id="UP000015101"/>
    </source>
</evidence>
<organism evidence="5 6">
    <name type="scientific">Helobdella robusta</name>
    <name type="common">Californian leech</name>
    <dbReference type="NCBI Taxonomy" id="6412"/>
    <lineage>
        <taxon>Eukaryota</taxon>
        <taxon>Metazoa</taxon>
        <taxon>Spiralia</taxon>
        <taxon>Lophotrochozoa</taxon>
        <taxon>Annelida</taxon>
        <taxon>Clitellata</taxon>
        <taxon>Hirudinea</taxon>
        <taxon>Rhynchobdellida</taxon>
        <taxon>Glossiphoniidae</taxon>
        <taxon>Helobdella</taxon>
    </lineage>
</organism>
<comment type="similarity">
    <text evidence="1">Belongs to the SNF7 family.</text>
</comment>
<dbReference type="OMA" id="QQITMVM"/>
<feature type="compositionally biased region" description="Polar residues" evidence="3">
    <location>
        <begin position="175"/>
        <end position="186"/>
    </location>
</feature>
<evidence type="ECO:0000313" key="4">
    <source>
        <dbReference type="EMBL" id="ESO10775.1"/>
    </source>
</evidence>
<dbReference type="GO" id="GO:0045324">
    <property type="term" value="P:late endosome to vacuole transport"/>
    <property type="evidence" value="ECO:0000318"/>
    <property type="project" value="GO_Central"/>
</dbReference>
<dbReference type="eggNOG" id="KOG3232">
    <property type="taxonomic scope" value="Eukaryota"/>
</dbReference>
<dbReference type="EMBL" id="AMQM01002743">
    <property type="status" value="NOT_ANNOTATED_CDS"/>
    <property type="molecule type" value="Genomic_DNA"/>
</dbReference>
<dbReference type="EMBL" id="KB095858">
    <property type="protein sequence ID" value="ESO10775.1"/>
    <property type="molecule type" value="Genomic_DNA"/>
</dbReference>
<dbReference type="PANTHER" id="PTHR10476">
    <property type="entry name" value="CHARGED MULTIVESICULAR BODY PROTEIN"/>
    <property type="match status" value="1"/>
</dbReference>
<reference evidence="4 6" key="2">
    <citation type="journal article" date="2013" name="Nature">
        <title>Insights into bilaterian evolution from three spiralian genomes.</title>
        <authorList>
            <person name="Simakov O."/>
            <person name="Marletaz F."/>
            <person name="Cho S.J."/>
            <person name="Edsinger-Gonzales E."/>
            <person name="Havlak P."/>
            <person name="Hellsten U."/>
            <person name="Kuo D.H."/>
            <person name="Larsson T."/>
            <person name="Lv J."/>
            <person name="Arendt D."/>
            <person name="Savage R."/>
            <person name="Osoegawa K."/>
            <person name="de Jong P."/>
            <person name="Grimwood J."/>
            <person name="Chapman J.A."/>
            <person name="Shapiro H."/>
            <person name="Aerts A."/>
            <person name="Otillar R.P."/>
            <person name="Terry A.Y."/>
            <person name="Boore J.L."/>
            <person name="Grigoriev I.V."/>
            <person name="Lindberg D.R."/>
            <person name="Seaver E.C."/>
            <person name="Weisblat D.A."/>
            <person name="Putnam N.H."/>
            <person name="Rokhsar D.S."/>
        </authorList>
    </citation>
    <scope>NUCLEOTIDE SEQUENCE</scope>
</reference>
<dbReference type="HOGENOM" id="CLU_080826_0_0_1"/>
<dbReference type="InterPro" id="IPR005024">
    <property type="entry name" value="Snf7_fam"/>
</dbReference>
<name>T1FML5_HELRO</name>
<dbReference type="FunCoup" id="T1FML5">
    <property type="interactions" value="948"/>
</dbReference>
<dbReference type="CTD" id="20210064"/>
<evidence type="ECO:0000256" key="3">
    <source>
        <dbReference type="SAM" id="MobiDB-lite"/>
    </source>
</evidence>
<dbReference type="InParanoid" id="T1FML5"/>
<keyword evidence="6" id="KW-1185">Reference proteome</keyword>
<dbReference type="RefSeq" id="XP_009011044.1">
    <property type="nucleotide sequence ID" value="XM_009012796.1"/>
</dbReference>
<accession>T1FML5</accession>
<dbReference type="AlphaFoldDB" id="T1FML5"/>
<protein>
    <submittedName>
        <fullName evidence="4 5">Uncharacterized protein</fullName>
    </submittedName>
</protein>
<reference evidence="6" key="1">
    <citation type="submission" date="2012-12" db="EMBL/GenBank/DDBJ databases">
        <authorList>
            <person name="Hellsten U."/>
            <person name="Grimwood J."/>
            <person name="Chapman J.A."/>
            <person name="Shapiro H."/>
            <person name="Aerts A."/>
            <person name="Otillar R.P."/>
            <person name="Terry A.Y."/>
            <person name="Boore J.L."/>
            <person name="Simakov O."/>
            <person name="Marletaz F."/>
            <person name="Cho S.-J."/>
            <person name="Edsinger-Gonzales E."/>
            <person name="Havlak P."/>
            <person name="Kuo D.-H."/>
            <person name="Larsson T."/>
            <person name="Lv J."/>
            <person name="Arendt D."/>
            <person name="Savage R."/>
            <person name="Osoegawa K."/>
            <person name="de Jong P."/>
            <person name="Lindberg D.R."/>
            <person name="Seaver E.C."/>
            <person name="Weisblat D.A."/>
            <person name="Putnam N.H."/>
            <person name="Grigoriev I.V."/>
            <person name="Rokhsar D.S."/>
        </authorList>
    </citation>
    <scope>NUCLEOTIDE SEQUENCE</scope>
</reference>
<evidence type="ECO:0000313" key="5">
    <source>
        <dbReference type="EnsemblMetazoa" id="HelroP185274"/>
    </source>
</evidence>
<evidence type="ECO:0000256" key="1">
    <source>
        <dbReference type="ARBA" id="ARBA00006190"/>
    </source>
</evidence>
<proteinExistence type="inferred from homology"/>
<dbReference type="Gene3D" id="6.10.140.1230">
    <property type="match status" value="1"/>
</dbReference>
<dbReference type="EnsemblMetazoa" id="HelroT185274">
    <property type="protein sequence ID" value="HelroP185274"/>
    <property type="gene ID" value="HelroG185274"/>
</dbReference>
<dbReference type="GO" id="GO:0032509">
    <property type="term" value="P:endosome transport via multivesicular body sorting pathway"/>
    <property type="evidence" value="ECO:0000318"/>
    <property type="project" value="GO_Central"/>
</dbReference>
<sequence length="201" mass="22552">MSLKQMEQHLFNLKFAAKDLERNAKKCEKNEKEEKNKLKKAIQKGDTEGARIHAENAIRQKNQSLNYRRMSARVDAVASRVQTAVTTKQVTNNMSGVVKSMESAMKSMNLEKISQLMDRFEQQFENLDVQSQVMEGTMNASSTLTTPQGQVDALMQEVADEAGIELNMDLPQAQTTSVGAVSQASQEQDELTQRLARLRQA</sequence>
<feature type="region of interest" description="Disordered" evidence="3">
    <location>
        <begin position="175"/>
        <end position="201"/>
    </location>
</feature>
<keyword evidence="2" id="KW-0175">Coiled coil</keyword>
<dbReference type="OrthoDB" id="10266568at2759"/>
<dbReference type="GeneID" id="20210064"/>
<dbReference type="Proteomes" id="UP000015101">
    <property type="component" value="Unassembled WGS sequence"/>
</dbReference>
<reference evidence="5" key="3">
    <citation type="submission" date="2015-06" db="UniProtKB">
        <authorList>
            <consortium name="EnsemblMetazoa"/>
        </authorList>
    </citation>
    <scope>IDENTIFICATION</scope>
</reference>
<dbReference type="GO" id="GO:0005771">
    <property type="term" value="C:multivesicular body"/>
    <property type="evidence" value="ECO:0000318"/>
    <property type="project" value="GO_Central"/>
</dbReference>
<dbReference type="GO" id="GO:0000815">
    <property type="term" value="C:ESCRT III complex"/>
    <property type="evidence" value="ECO:0000318"/>
    <property type="project" value="GO_Central"/>
</dbReference>
<evidence type="ECO:0000256" key="2">
    <source>
        <dbReference type="SAM" id="Coils"/>
    </source>
</evidence>
<feature type="coiled-coil region" evidence="2">
    <location>
        <begin position="3"/>
        <end position="44"/>
    </location>
</feature>